<dbReference type="Gene3D" id="3.40.50.300">
    <property type="entry name" value="P-loop containing nucleotide triphosphate hydrolases"/>
    <property type="match status" value="2"/>
</dbReference>
<evidence type="ECO:0000256" key="5">
    <source>
        <dbReference type="SAM" id="MobiDB-lite"/>
    </source>
</evidence>
<evidence type="ECO:0000256" key="3">
    <source>
        <dbReference type="ARBA" id="ARBA00023134"/>
    </source>
</evidence>
<dbReference type="InterPro" id="IPR006703">
    <property type="entry name" value="G_AIG1"/>
</dbReference>
<evidence type="ECO:0000256" key="2">
    <source>
        <dbReference type="ARBA" id="ARBA00022741"/>
    </source>
</evidence>
<feature type="coiled-coil region" evidence="4">
    <location>
        <begin position="449"/>
        <end position="487"/>
    </location>
</feature>
<dbReference type="GO" id="GO:0005525">
    <property type="term" value="F:GTP binding"/>
    <property type="evidence" value="ECO:0007669"/>
    <property type="project" value="UniProtKB-KW"/>
</dbReference>
<dbReference type="CDD" id="cd01852">
    <property type="entry name" value="AIG1"/>
    <property type="match status" value="1"/>
</dbReference>
<comment type="caution">
    <text evidence="7">The sequence shown here is derived from an EMBL/GenBank/DDBJ whole genome shotgun (WGS) entry which is preliminary data.</text>
</comment>
<feature type="compositionally biased region" description="Basic residues" evidence="5">
    <location>
        <begin position="575"/>
        <end position="585"/>
    </location>
</feature>
<name>A0A9W7T608_TRIRA</name>
<evidence type="ECO:0000259" key="6">
    <source>
        <dbReference type="PROSITE" id="PS51720"/>
    </source>
</evidence>
<keyword evidence="8" id="KW-1185">Reference proteome</keyword>
<organism evidence="7 8">
    <name type="scientific">Triplophysa rosa</name>
    <name type="common">Cave loach</name>
    <dbReference type="NCBI Taxonomy" id="992332"/>
    <lineage>
        <taxon>Eukaryota</taxon>
        <taxon>Metazoa</taxon>
        <taxon>Chordata</taxon>
        <taxon>Craniata</taxon>
        <taxon>Vertebrata</taxon>
        <taxon>Euteleostomi</taxon>
        <taxon>Actinopterygii</taxon>
        <taxon>Neopterygii</taxon>
        <taxon>Teleostei</taxon>
        <taxon>Ostariophysi</taxon>
        <taxon>Cypriniformes</taxon>
        <taxon>Nemacheilidae</taxon>
        <taxon>Triplophysa</taxon>
    </lineage>
</organism>
<evidence type="ECO:0000313" key="7">
    <source>
        <dbReference type="EMBL" id="KAI7790237.1"/>
    </source>
</evidence>
<dbReference type="Proteomes" id="UP001059041">
    <property type="component" value="Unassembled WGS sequence"/>
</dbReference>
<dbReference type="PANTHER" id="PTHR10903:SF170">
    <property type="entry name" value="GTPASE IMAP FAMILY MEMBER 7"/>
    <property type="match status" value="1"/>
</dbReference>
<keyword evidence="2" id="KW-0547">Nucleotide-binding</keyword>
<keyword evidence="4" id="KW-0175">Coiled coil</keyword>
<dbReference type="FunFam" id="3.40.50.300:FF:000366">
    <property type="entry name" value="GTPase, IMAP family member 2"/>
    <property type="match status" value="1"/>
</dbReference>
<feature type="compositionally biased region" description="Basic and acidic residues" evidence="5">
    <location>
        <begin position="10"/>
        <end position="23"/>
    </location>
</feature>
<evidence type="ECO:0000256" key="4">
    <source>
        <dbReference type="SAM" id="Coils"/>
    </source>
</evidence>
<keyword evidence="3" id="KW-0342">GTP-binding</keyword>
<feature type="domain" description="AIG1-type G" evidence="6">
    <location>
        <begin position="243"/>
        <end position="443"/>
    </location>
</feature>
<dbReference type="PROSITE" id="PS51720">
    <property type="entry name" value="G_AIG1"/>
    <property type="match status" value="2"/>
</dbReference>
<feature type="domain" description="AIG1-type G" evidence="6">
    <location>
        <begin position="34"/>
        <end position="225"/>
    </location>
</feature>
<sequence length="720" mass="83481">WKNWSVSSTSRDDDKSRSTEFQRKGSKRKILKTKQEKRILLLGSHTDAKMSCGNNILEREVFSESSSTLHLYEKHADTVVNRRLMVINTPDLLDLALYSEEYYVRRCFQLSFPGPHALLLVLKHGTFTYQERDALKLINIIFGSGASEFVIVVFMHEDQMSDRTEYSDYDHRAMESLLQTCRRPPHHLKKNGDPSQVQNLLESIEKMVDDNRGCYLKIPEEVTRDTDTVFQTPKAVGGCEKSTSEVRIVLIGKTGVGKSATGNTILGRGDVFESEGCMTSVTKRCQRERGEMCGREVTVVDTPGLFDTSFSNEEIQLEMMRCIELCAPGPHVFLLVIAVGRFTQEERETLQLIQMTFGQKAQSYTIVIFTQGDNLGDKSIEEYIKKGDPDVHKLISDCGGRYHVFNNRDKDPHQVESLLKKIDEMVKSNDGTFYSNEMFQEAVGAFKLIQVYKKKEEEVKRQMKAIKAKYEADIQEYKEKLQEEKARGKIQELLLMFRGISLPKKHHAGKHRDDEDHERLQYTTHLEKDEKQKNPLLKKTHMDTEGTAHGATGGEHDQHQRNSKKTGKGGNFKKITLRNKDKKQRPTVFMGEDEAKTASGDQNREEINRTVKDQKIRKDSDSFRQDRPVMNEENVSDTEEEQDMYVPQLSEEMRETVKDKVLLQQMREMEEHMKKMVEEMRMYRESAQMYAEELKRREETYNEKINNWQKARKKQRCVLQ</sequence>
<dbReference type="InterPro" id="IPR027417">
    <property type="entry name" value="P-loop_NTPase"/>
</dbReference>
<dbReference type="PANTHER" id="PTHR10903">
    <property type="entry name" value="GTPASE, IMAP FAMILY MEMBER-RELATED"/>
    <property type="match status" value="1"/>
</dbReference>
<dbReference type="Pfam" id="PF04548">
    <property type="entry name" value="AIG1"/>
    <property type="match status" value="2"/>
</dbReference>
<feature type="region of interest" description="Disordered" evidence="5">
    <location>
        <begin position="1"/>
        <end position="27"/>
    </location>
</feature>
<feature type="region of interest" description="Disordered" evidence="5">
    <location>
        <begin position="544"/>
        <end position="586"/>
    </location>
</feature>
<dbReference type="SUPFAM" id="SSF52540">
    <property type="entry name" value="P-loop containing nucleoside triphosphate hydrolases"/>
    <property type="match status" value="2"/>
</dbReference>
<proteinExistence type="inferred from homology"/>
<accession>A0A9W7T608</accession>
<reference evidence="7" key="1">
    <citation type="submission" date="2021-02" db="EMBL/GenBank/DDBJ databases">
        <title>Comparative genomics reveals that relaxation of natural selection precedes convergent phenotypic evolution of cavefish.</title>
        <authorList>
            <person name="Peng Z."/>
        </authorList>
    </citation>
    <scope>NUCLEOTIDE SEQUENCE</scope>
    <source>
        <tissue evidence="7">Muscle</tissue>
    </source>
</reference>
<feature type="non-terminal residue" evidence="7">
    <location>
        <position position="720"/>
    </location>
</feature>
<dbReference type="InterPro" id="IPR045058">
    <property type="entry name" value="GIMA/IAN/Toc"/>
</dbReference>
<dbReference type="EMBL" id="JAFHDT010000196">
    <property type="protein sequence ID" value="KAI7790237.1"/>
    <property type="molecule type" value="Genomic_DNA"/>
</dbReference>
<dbReference type="AlphaFoldDB" id="A0A9W7T608"/>
<protein>
    <submittedName>
        <fullName evidence="7">GTPase IMAP family member 8-like</fullName>
    </submittedName>
</protein>
<comment type="similarity">
    <text evidence="1">Belongs to the TRAFAC class TrmE-Era-EngA-EngB-Septin-like GTPase superfamily. AIG1/Toc34/Toc159-like paraseptin GTPase family. IAN subfamily.</text>
</comment>
<evidence type="ECO:0000256" key="1">
    <source>
        <dbReference type="ARBA" id="ARBA00008535"/>
    </source>
</evidence>
<evidence type="ECO:0000313" key="8">
    <source>
        <dbReference type="Proteomes" id="UP001059041"/>
    </source>
</evidence>
<gene>
    <name evidence="7" type="ORF">IRJ41_020985</name>
</gene>
<feature type="coiled-coil region" evidence="4">
    <location>
        <begin position="666"/>
        <end position="711"/>
    </location>
</feature>